<evidence type="ECO:0000259" key="2">
    <source>
        <dbReference type="PROSITE" id="PS51833"/>
    </source>
</evidence>
<gene>
    <name evidence="3" type="ORF">EV685_1051</name>
</gene>
<dbReference type="Proteomes" id="UP000293433">
    <property type="component" value="Unassembled WGS sequence"/>
</dbReference>
<name>A0A4Q7LVZ5_9BURK</name>
<organism evidence="3 4">
    <name type="scientific">Sphaerotilus mobilis</name>
    <dbReference type="NCBI Taxonomy" id="47994"/>
    <lineage>
        <taxon>Bacteria</taxon>
        <taxon>Pseudomonadati</taxon>
        <taxon>Pseudomonadota</taxon>
        <taxon>Betaproteobacteria</taxon>
        <taxon>Burkholderiales</taxon>
        <taxon>Sphaerotilaceae</taxon>
        <taxon>Sphaerotilus</taxon>
    </lineage>
</organism>
<accession>A0A4Q7LVZ5</accession>
<reference evidence="3 4" key="1">
    <citation type="submission" date="2019-02" db="EMBL/GenBank/DDBJ databases">
        <title>Genomic Encyclopedia of Type Strains, Phase IV (KMG-IV): sequencing the most valuable type-strain genomes for metagenomic binning, comparative biology and taxonomic classification.</title>
        <authorList>
            <person name="Goeker M."/>
        </authorList>
    </citation>
    <scope>NUCLEOTIDE SEQUENCE [LARGE SCALE GENOMIC DNA]</scope>
    <source>
        <strain evidence="3 4">DSM 10617</strain>
    </source>
</reference>
<dbReference type="SUPFAM" id="SSF109604">
    <property type="entry name" value="HD-domain/PDEase-like"/>
    <property type="match status" value="1"/>
</dbReference>
<dbReference type="AlphaFoldDB" id="A0A4Q7LVZ5"/>
<protein>
    <submittedName>
        <fullName evidence="3">HD-like signal output (HDOD) protein</fullName>
    </submittedName>
</protein>
<dbReference type="RefSeq" id="WP_130480866.1">
    <property type="nucleotide sequence ID" value="NZ_SGWV01000007.1"/>
</dbReference>
<feature type="region of interest" description="Disordered" evidence="1">
    <location>
        <begin position="1"/>
        <end position="21"/>
    </location>
</feature>
<dbReference type="InterPro" id="IPR052340">
    <property type="entry name" value="RNase_Y/CdgJ"/>
</dbReference>
<dbReference type="PANTHER" id="PTHR33525:SF6">
    <property type="entry name" value="HDOD DOMAIN-CONTAINING PROTEIN"/>
    <property type="match status" value="1"/>
</dbReference>
<proteinExistence type="predicted"/>
<dbReference type="InterPro" id="IPR013976">
    <property type="entry name" value="HDOD"/>
</dbReference>
<evidence type="ECO:0000313" key="4">
    <source>
        <dbReference type="Proteomes" id="UP000293433"/>
    </source>
</evidence>
<dbReference type="Gene3D" id="1.10.3210.10">
    <property type="entry name" value="Hypothetical protein af1432"/>
    <property type="match status" value="1"/>
</dbReference>
<dbReference type="EMBL" id="SGWV01000007">
    <property type="protein sequence ID" value="RZS58753.1"/>
    <property type="molecule type" value="Genomic_DNA"/>
</dbReference>
<dbReference type="OrthoDB" id="9784953at2"/>
<keyword evidence="4" id="KW-1185">Reference proteome</keyword>
<feature type="compositionally biased region" description="Basic and acidic residues" evidence="1">
    <location>
        <begin position="1"/>
        <end position="14"/>
    </location>
</feature>
<sequence length="289" mass="31639">MSTSPIDRELDHARQSGPVRTLTIPPCPELLTRLQAVMAEADPDWDAVAAIASADVAMAASLVRAANSPVYSRGRGVDNVPQAMSLLGLRQTAVLLTQFLAARALPLNHPLLETFWLGSSRRALAMGYVARQLYGTSPDLAHTLGLFCDVGIPVMLQGLPGYAGTLVEARARMDRTHTLTEQIAHKTDHTIVGALVARTWGLPEDLKTAIRLHHEVEALEDRSIAEPVRVLLAATVLAEHLVHSHEGHPDAPEWIQRGGDCLRHLQIHEHELTHWQDALQPVFEHLQPA</sequence>
<comment type="caution">
    <text evidence="3">The sequence shown here is derived from an EMBL/GenBank/DDBJ whole genome shotgun (WGS) entry which is preliminary data.</text>
</comment>
<feature type="domain" description="HDOD" evidence="2">
    <location>
        <begin position="24"/>
        <end position="216"/>
    </location>
</feature>
<dbReference type="Pfam" id="PF08668">
    <property type="entry name" value="HDOD"/>
    <property type="match status" value="1"/>
</dbReference>
<dbReference type="PROSITE" id="PS51833">
    <property type="entry name" value="HDOD"/>
    <property type="match status" value="1"/>
</dbReference>
<evidence type="ECO:0000313" key="3">
    <source>
        <dbReference type="EMBL" id="RZS58753.1"/>
    </source>
</evidence>
<evidence type="ECO:0000256" key="1">
    <source>
        <dbReference type="SAM" id="MobiDB-lite"/>
    </source>
</evidence>
<dbReference type="PANTHER" id="PTHR33525">
    <property type="match status" value="1"/>
</dbReference>